<dbReference type="HOGENOM" id="CLU_3409627_0_0_0"/>
<name>Q0F023_9PROT</name>
<accession>Q0F023</accession>
<proteinExistence type="predicted"/>
<dbReference type="InParanoid" id="Q0F023"/>
<sequence>MWGATAETYHVMEVKKTQAKRDADSAIAV</sequence>
<keyword evidence="2" id="KW-1185">Reference proteome</keyword>
<reference evidence="1 2" key="1">
    <citation type="submission" date="2006-09" db="EMBL/GenBank/DDBJ databases">
        <authorList>
            <person name="Emerson D."/>
            <person name="Ferriera S."/>
            <person name="Johnson J."/>
            <person name="Kravitz S."/>
            <person name="Halpern A."/>
            <person name="Remington K."/>
            <person name="Beeson K."/>
            <person name="Tran B."/>
            <person name="Rogers Y.-H."/>
            <person name="Friedman R."/>
            <person name="Venter J.C."/>
        </authorList>
    </citation>
    <scope>NUCLEOTIDE SEQUENCE [LARGE SCALE GENOMIC DNA]</scope>
    <source>
        <strain evidence="1 2">PV-1</strain>
    </source>
</reference>
<protein>
    <submittedName>
        <fullName evidence="1">Uncharacterized protein</fullName>
    </submittedName>
</protein>
<gene>
    <name evidence="1" type="ORF">SPV1_09208</name>
</gene>
<comment type="caution">
    <text evidence="1">The sequence shown here is derived from an EMBL/GenBank/DDBJ whole genome shotgun (WGS) entry which is preliminary data.</text>
</comment>
<evidence type="ECO:0000313" key="2">
    <source>
        <dbReference type="Proteomes" id="UP000005297"/>
    </source>
</evidence>
<dbReference type="EMBL" id="AATS01000005">
    <property type="protein sequence ID" value="EAU54861.1"/>
    <property type="molecule type" value="Genomic_DNA"/>
</dbReference>
<dbReference type="Proteomes" id="UP000005297">
    <property type="component" value="Unassembled WGS sequence"/>
</dbReference>
<evidence type="ECO:0000313" key="1">
    <source>
        <dbReference type="EMBL" id="EAU54861.1"/>
    </source>
</evidence>
<organism evidence="1 2">
    <name type="scientific">Mariprofundus ferrooxydans PV-1</name>
    <dbReference type="NCBI Taxonomy" id="314345"/>
    <lineage>
        <taxon>Bacteria</taxon>
        <taxon>Pseudomonadati</taxon>
        <taxon>Pseudomonadota</taxon>
        <taxon>Candidatius Mariprofundia</taxon>
        <taxon>Mariprofundales</taxon>
        <taxon>Mariprofundaceae</taxon>
        <taxon>Mariprofundus</taxon>
    </lineage>
</organism>
<dbReference type="AlphaFoldDB" id="Q0F023"/>